<dbReference type="Pfam" id="PF00248">
    <property type="entry name" value="Aldo_ket_red"/>
    <property type="match status" value="1"/>
</dbReference>
<dbReference type="SUPFAM" id="SSF51430">
    <property type="entry name" value="NAD(P)-linked oxidoreductase"/>
    <property type="match status" value="1"/>
</dbReference>
<dbReference type="InterPro" id="IPR050523">
    <property type="entry name" value="AKR_Detox_Biosynth"/>
</dbReference>
<dbReference type="CDD" id="cd19075">
    <property type="entry name" value="AKR_AKR7A1-5"/>
    <property type="match status" value="1"/>
</dbReference>
<dbReference type="STRING" id="1344416.A0A139AAZ7"/>
<protein>
    <submittedName>
        <fullName evidence="3">Aflatoxin B1 aldehyde reductase member 2</fullName>
    </submittedName>
</protein>
<dbReference type="EMBL" id="KQ965777">
    <property type="protein sequence ID" value="KXS13563.1"/>
    <property type="molecule type" value="Genomic_DNA"/>
</dbReference>
<dbReference type="PANTHER" id="PTHR43364">
    <property type="entry name" value="NADH-SPECIFIC METHYLGLYOXAL REDUCTASE-RELATED"/>
    <property type="match status" value="1"/>
</dbReference>
<evidence type="ECO:0000313" key="3">
    <source>
        <dbReference type="EMBL" id="KXS13563.1"/>
    </source>
</evidence>
<dbReference type="Proteomes" id="UP000070544">
    <property type="component" value="Unassembled WGS sequence"/>
</dbReference>
<proteinExistence type="predicted"/>
<feature type="domain" description="NADP-dependent oxidoreductase" evidence="2">
    <location>
        <begin position="6"/>
        <end position="316"/>
    </location>
</feature>
<sequence length="341" mass="38171">MTATHKVILGTMTFGTGPGGRIADKTIIQKILDYYKSKGHKEVDTARMYCAGNTEEVLGEMEVPKQFEIASKINPAVFGDHSPEKLRSQFDTILKALKADKVDLLYLHAPDYGTPFDVTAGVMNELYKEGKFKEWGLSNFSSWEVAQIVTICKERGWIAPTVYQGMYNPITRGVELELIPCLHEFGLRFYAYNPLAGGLLTGKFSFDQEDPVADGVATKGGRFDPSHVQGQRYRERFWRKPLFDAIEIVKQASEKEGISIVEASMRWMANHSKLNSEKFGDATLVGGSSFEQLAANIDYLSKGPLPATILDAFDKAWLVASPQSPPYFRDKELMLSMWAKK</sequence>
<keyword evidence="1" id="KW-0560">Oxidoreductase</keyword>
<dbReference type="Gene3D" id="3.20.20.100">
    <property type="entry name" value="NADP-dependent oxidoreductase domain"/>
    <property type="match status" value="1"/>
</dbReference>
<keyword evidence="4" id="KW-1185">Reference proteome</keyword>
<dbReference type="InterPro" id="IPR023210">
    <property type="entry name" value="NADP_OxRdtase_dom"/>
</dbReference>
<organism evidence="3 4">
    <name type="scientific">Gonapodya prolifera (strain JEL478)</name>
    <name type="common">Monoblepharis prolifera</name>
    <dbReference type="NCBI Taxonomy" id="1344416"/>
    <lineage>
        <taxon>Eukaryota</taxon>
        <taxon>Fungi</taxon>
        <taxon>Fungi incertae sedis</taxon>
        <taxon>Chytridiomycota</taxon>
        <taxon>Chytridiomycota incertae sedis</taxon>
        <taxon>Monoblepharidomycetes</taxon>
        <taxon>Monoblepharidales</taxon>
        <taxon>Gonapodyaceae</taxon>
        <taxon>Gonapodya</taxon>
    </lineage>
</organism>
<evidence type="ECO:0000256" key="1">
    <source>
        <dbReference type="ARBA" id="ARBA00023002"/>
    </source>
</evidence>
<accession>A0A139AAZ7</accession>
<evidence type="ECO:0000313" key="4">
    <source>
        <dbReference type="Proteomes" id="UP000070544"/>
    </source>
</evidence>
<dbReference type="OMA" id="AQVEANC"/>
<dbReference type="PANTHER" id="PTHR43364:SF4">
    <property type="entry name" value="NAD(P)-LINKED OXIDOREDUCTASE SUPERFAMILY PROTEIN"/>
    <property type="match status" value="1"/>
</dbReference>
<dbReference type="GO" id="GO:0016491">
    <property type="term" value="F:oxidoreductase activity"/>
    <property type="evidence" value="ECO:0007669"/>
    <property type="project" value="UniProtKB-KW"/>
</dbReference>
<reference evidence="3 4" key="1">
    <citation type="journal article" date="2015" name="Genome Biol. Evol.">
        <title>Phylogenomic analyses indicate that early fungi evolved digesting cell walls of algal ancestors of land plants.</title>
        <authorList>
            <person name="Chang Y."/>
            <person name="Wang S."/>
            <person name="Sekimoto S."/>
            <person name="Aerts A.L."/>
            <person name="Choi C."/>
            <person name="Clum A."/>
            <person name="LaButti K.M."/>
            <person name="Lindquist E.A."/>
            <person name="Yee Ngan C."/>
            <person name="Ohm R.A."/>
            <person name="Salamov A.A."/>
            <person name="Grigoriev I.V."/>
            <person name="Spatafora J.W."/>
            <person name="Berbee M.L."/>
        </authorList>
    </citation>
    <scope>NUCLEOTIDE SEQUENCE [LARGE SCALE GENOMIC DNA]</scope>
    <source>
        <strain evidence="3 4">JEL478</strain>
    </source>
</reference>
<gene>
    <name evidence="3" type="ORF">M427DRAFT_113369</name>
</gene>
<dbReference type="OrthoDB" id="2310150at2759"/>
<evidence type="ECO:0000259" key="2">
    <source>
        <dbReference type="Pfam" id="PF00248"/>
    </source>
</evidence>
<dbReference type="InterPro" id="IPR036812">
    <property type="entry name" value="NAD(P)_OxRdtase_dom_sf"/>
</dbReference>
<name>A0A139AAZ7_GONPJ</name>
<dbReference type="AlphaFoldDB" id="A0A139AAZ7"/>